<feature type="domain" description="Shedu protein SduA C-terminal" evidence="1">
    <location>
        <begin position="192"/>
        <end position="362"/>
    </location>
</feature>
<reference evidence="2 3" key="1">
    <citation type="submission" date="2023-09" db="EMBL/GenBank/DDBJ databases">
        <title>Novel taxa isolated from Blanes Bay.</title>
        <authorList>
            <person name="Rey-Velasco X."/>
            <person name="Lucena T."/>
        </authorList>
    </citation>
    <scope>NUCLEOTIDE SEQUENCE [LARGE SCALE GENOMIC DNA]</scope>
    <source>
        <strain evidence="2 3">S334</strain>
    </source>
</reference>
<accession>A0ABU3L3S4</accession>
<evidence type="ECO:0000313" key="3">
    <source>
        <dbReference type="Proteomes" id="UP001250656"/>
    </source>
</evidence>
<gene>
    <name evidence="2" type="ORF">RQM65_06650</name>
</gene>
<dbReference type="RefSeq" id="WP_314013604.1">
    <property type="nucleotide sequence ID" value="NZ_JAVTTP010000001.1"/>
</dbReference>
<sequence length="376" mass="43458">MLGNRRTGLVPTEDDIINNSKPNHLYSHEFEKGRFFQVVHEDEEGFEIRLSTRTMLKAVYIKEKNDIEGIEIIKLIGKDKKQKVGFSKFNLAQLKAFLSFLNQTDLSAISEKRIKIADSELTPENIKLIKTLLAKEGGQQVVESVIEEGIITSRDIVNVAFRKRGLDYFEKLLSNSEYWKEYRDLIDLPKAKEETTWQAFFERNQWILGLGIDYKFQRILEKEGNVSEQDLSGGNAVITDFLLSDSKFVTFIELKKPTTPLFGKDKNRSGAWSLSRDLQNACSQILEQKAAGLIKFDKPQEDSKGNLIVEKAYDSKTILIVGSWTELESAENYQEARIKKKTFELYRKNSRNVEILTYDELYNRAEFIVNRLIRKN</sequence>
<dbReference type="EMBL" id="JAVTTP010000001">
    <property type="protein sequence ID" value="MDT7828337.1"/>
    <property type="molecule type" value="Genomic_DNA"/>
</dbReference>
<keyword evidence="3" id="KW-1185">Reference proteome</keyword>
<dbReference type="Pfam" id="PF14082">
    <property type="entry name" value="SduA_C"/>
    <property type="match status" value="1"/>
</dbReference>
<evidence type="ECO:0000313" key="2">
    <source>
        <dbReference type="EMBL" id="MDT7828337.1"/>
    </source>
</evidence>
<dbReference type="Proteomes" id="UP001250656">
    <property type="component" value="Unassembled WGS sequence"/>
</dbReference>
<proteinExistence type="predicted"/>
<organism evidence="2 3">
    <name type="scientific">Pricia mediterranea</name>
    <dbReference type="NCBI Taxonomy" id="3076079"/>
    <lineage>
        <taxon>Bacteria</taxon>
        <taxon>Pseudomonadati</taxon>
        <taxon>Bacteroidota</taxon>
        <taxon>Flavobacteriia</taxon>
        <taxon>Flavobacteriales</taxon>
        <taxon>Flavobacteriaceae</taxon>
        <taxon>Pricia</taxon>
    </lineage>
</organism>
<name>A0ABU3L3S4_9FLAO</name>
<evidence type="ECO:0000259" key="1">
    <source>
        <dbReference type="Pfam" id="PF14082"/>
    </source>
</evidence>
<dbReference type="InterPro" id="IPR025359">
    <property type="entry name" value="SduA_C"/>
</dbReference>
<protein>
    <submittedName>
        <fullName evidence="2">Shedu immune nuclease family protein</fullName>
    </submittedName>
</protein>
<comment type="caution">
    <text evidence="2">The sequence shown here is derived from an EMBL/GenBank/DDBJ whole genome shotgun (WGS) entry which is preliminary data.</text>
</comment>